<dbReference type="RefSeq" id="YP_001285451.1">
    <property type="nucleotide sequence ID" value="NC_009531.1"/>
</dbReference>
<organism evidence="1 2">
    <name type="scientific">Synechococcus phage Syn5</name>
    <dbReference type="NCBI Taxonomy" id="2914003"/>
    <lineage>
        <taxon>Viruses</taxon>
        <taxon>Duplodnaviria</taxon>
        <taxon>Heunggongvirae</taxon>
        <taxon>Uroviricota</taxon>
        <taxon>Caudoviricetes</taxon>
        <taxon>Autographivirales</taxon>
        <taxon>Voetvirus</taxon>
        <taxon>Voetvirus syn5</taxon>
    </lineage>
</organism>
<accession>A4ZRC3</accession>
<evidence type="ECO:0000313" key="1">
    <source>
        <dbReference type="EMBL" id="ABP87949.1"/>
    </source>
</evidence>
<gene>
    <name evidence="1" type="primary">42</name>
</gene>
<dbReference type="EMBL" id="EF372997">
    <property type="protein sequence ID" value="ABP87949.1"/>
    <property type="molecule type" value="Genomic_DNA"/>
</dbReference>
<dbReference type="InterPro" id="IPR016181">
    <property type="entry name" value="Acyl_CoA_acyltransferase"/>
</dbReference>
<name>A4ZRC3_9CAUD</name>
<proteinExistence type="predicted"/>
<reference evidence="1 2" key="1">
    <citation type="journal article" date="2007" name="J. Mol. Biol.">
        <title>Genome sequence, structural proteins, and capsid organization of the cyanophage Syn5: a "horned" bacteriophage of marine synechococcus.</title>
        <authorList>
            <person name="Pope W.H."/>
            <person name="Weigele P.R."/>
            <person name="Chang J."/>
            <person name="Pedulla M.L."/>
            <person name="Ford M.E."/>
            <person name="Houtz J.M."/>
            <person name="Jiang W."/>
            <person name="Chiu W."/>
            <person name="Hatfull G.F."/>
            <person name="Hendrix R.W."/>
            <person name="King J."/>
        </authorList>
    </citation>
    <scope>NUCLEOTIDE SEQUENCE</scope>
</reference>
<dbReference type="Proteomes" id="UP000000241">
    <property type="component" value="Segment"/>
</dbReference>
<dbReference type="SUPFAM" id="SSF55729">
    <property type="entry name" value="Acyl-CoA N-acyltransferases (Nat)"/>
    <property type="match status" value="1"/>
</dbReference>
<evidence type="ECO:0000313" key="2">
    <source>
        <dbReference type="Proteomes" id="UP000000241"/>
    </source>
</evidence>
<sequence>MKPYYRPATSRDAVLVANNLRKEDRMEIEGLGQHPLVLPFCVLSSDAPVAFFNSEGELAGVAGIMPDEREHVGQVWMICTPAVQKNPHHLVRQAKKWLDEQRNYRLLWNLADARNLFHQKLLRLLGFKAIAAQPAGPYGLPFLEIVKLCASPQQRPLPQQVQQPHHQRPLQQSQ</sequence>
<dbReference type="KEGG" id="vg:5220168"/>
<protein>
    <submittedName>
        <fullName evidence="1">Gp42</fullName>
    </submittedName>
</protein>
<dbReference type="GeneID" id="5220168"/>
<keyword evidence="2" id="KW-1185">Reference proteome</keyword>
<dbReference type="OrthoDB" id="14923at10239"/>